<dbReference type="EMBL" id="CP001686">
    <property type="protein sequence ID" value="ACV05621.1"/>
    <property type="molecule type" value="Genomic_DNA"/>
</dbReference>
<name>C7NL79_KYTSD</name>
<dbReference type="PROSITE" id="PS51892">
    <property type="entry name" value="SUBTILASE"/>
    <property type="match status" value="1"/>
</dbReference>
<keyword evidence="8" id="KW-0732">Signal</keyword>
<feature type="active site" description="Charge relay system" evidence="5 6">
    <location>
        <position position="198"/>
    </location>
</feature>
<gene>
    <name evidence="12" type="ordered locus">Ksed_05540</name>
</gene>
<keyword evidence="2 6" id="KW-0645">Protease</keyword>
<dbReference type="InterPro" id="IPR007253">
    <property type="entry name" value="Cell_wall-bd_2"/>
</dbReference>
<evidence type="ECO:0000256" key="7">
    <source>
        <dbReference type="RuleBase" id="RU003355"/>
    </source>
</evidence>
<evidence type="ECO:0000256" key="6">
    <source>
        <dbReference type="PROSITE-ProRule" id="PRU01240"/>
    </source>
</evidence>
<feature type="active site" description="Charge relay system" evidence="5 6">
    <location>
        <position position="277"/>
    </location>
</feature>
<dbReference type="GO" id="GO:0006508">
    <property type="term" value="P:proteolysis"/>
    <property type="evidence" value="ECO:0007669"/>
    <property type="project" value="UniProtKB-KW"/>
</dbReference>
<keyword evidence="3 6" id="KW-0378">Hydrolase</keyword>
<evidence type="ECO:0000256" key="1">
    <source>
        <dbReference type="ARBA" id="ARBA00011073"/>
    </source>
</evidence>
<evidence type="ECO:0000313" key="13">
    <source>
        <dbReference type="Proteomes" id="UP000006666"/>
    </source>
</evidence>
<feature type="active site" description="Charge relay system" evidence="5 6">
    <location>
        <position position="462"/>
    </location>
</feature>
<dbReference type="InterPro" id="IPR015500">
    <property type="entry name" value="Peptidase_S8_subtilisin-rel"/>
</dbReference>
<dbReference type="Pfam" id="PF00082">
    <property type="entry name" value="Peptidase_S8"/>
    <property type="match status" value="1"/>
</dbReference>
<evidence type="ECO:0000256" key="3">
    <source>
        <dbReference type="ARBA" id="ARBA00022801"/>
    </source>
</evidence>
<dbReference type="Pfam" id="PF05922">
    <property type="entry name" value="Inhibitor_I9"/>
    <property type="match status" value="1"/>
</dbReference>
<proteinExistence type="inferred from homology"/>
<dbReference type="InterPro" id="IPR037045">
    <property type="entry name" value="S8pro/Inhibitor_I9_sf"/>
</dbReference>
<evidence type="ECO:0000313" key="12">
    <source>
        <dbReference type="EMBL" id="ACV05621.1"/>
    </source>
</evidence>
<evidence type="ECO:0000259" key="11">
    <source>
        <dbReference type="Pfam" id="PF17766"/>
    </source>
</evidence>
<dbReference type="Pfam" id="PF17766">
    <property type="entry name" value="fn3_6"/>
    <property type="match status" value="1"/>
</dbReference>
<dbReference type="SUPFAM" id="SSF52743">
    <property type="entry name" value="Subtilisin-like"/>
    <property type="match status" value="1"/>
</dbReference>
<dbReference type="PANTHER" id="PTHR10795">
    <property type="entry name" value="PROPROTEIN CONVERTASE SUBTILISIN/KEXIN"/>
    <property type="match status" value="1"/>
</dbReference>
<dbReference type="PRINTS" id="PR00723">
    <property type="entry name" value="SUBTILISIN"/>
</dbReference>
<dbReference type="Gene3D" id="3.40.50.12090">
    <property type="match status" value="2"/>
</dbReference>
<dbReference type="InterPro" id="IPR045051">
    <property type="entry name" value="SBT"/>
</dbReference>
<dbReference type="InterPro" id="IPR023827">
    <property type="entry name" value="Peptidase_S8_Asp-AS"/>
</dbReference>
<dbReference type="STRING" id="478801.Ksed_05540"/>
<evidence type="ECO:0000256" key="4">
    <source>
        <dbReference type="ARBA" id="ARBA00022825"/>
    </source>
</evidence>
<sequence length="962" mass="98760">MLNSTSRRALSAVGVFGLTLGMVPVAAVATGDSAQPAAKDASSEASTAKADTKRYIVTMAKPSLSATFKNSGATGRLNTQTAAAQSYTQKLEAQHATAAKAVGADMVFEYSTVINGFSADLTETQVAALTARGDVVSVTPVRIERLLDGPAAPSAFSANKPQTDVSRDVIGLTGENGLWNQVGGPTEAGKGQVVAVIDSGITPDNPSFSDEGMPQAPSTWNGECEAGNDPANWSADKCNNKLVGARSYVDEMMAAYPGQEFGPDESNSPYDKNEQSHGSHVAAIAAGAPVSVQGYDMVGVAPAAHIAAYKVCMDIVQDGQVFQGCLGDASVMAYEDAVQDGADVINFSISNDDQYANDPVDEAMKGAADAGVFVAAAGGNYGPGTSNPVNVNNGLPWVTTVAAANHREENGPVPSVPDWSSIGPVTDSPANQNLLAPSLGAPGVQVLSAINNDNWGWMDGTSMASPHVAGMATVVAGARSDWSPMAIKSALQTTSTSYANDISNDPFVGGSGFIDGSKVLNPGAVFDSGLADWNAFDGDRANGYQMNIASIQIGQLKSDGATAVTRSLTGVAEGSVTWTATYEGPETLEVTAPDVTVAAGETVETEISVANTGAAADEWQKGWITYSADGQNDIRVPVVARGPVTDSGTDPEPEPDNELMRWWGADRYGTAADIATKYGKADTVYIASGEGFSDAMTGSTAAARGETLSMPDGGEDVPVLLTRNDRIPAQTTEALQTLGAKKVVLIGGETAISGEVADQFAAAGLTVERIGGEDRYETSANVAEKFGAGLDTLYVASGEDAAYADALAGSALAGMQNVPVLLTHPTEVAKSTQDAINELKPKKVVVLGGPAAVSDAVAQQLGASERLAGANRYETAAEIAEQFGDTDWTFVADGMDFPDALTGGAYAASVDSPVLLTRTAKLPTATSAYITANTTEKTVIFGGTAAVSQGVEAELKAILGIN</sequence>
<keyword evidence="4 6" id="KW-0720">Serine protease</keyword>
<dbReference type="InterPro" id="IPR023828">
    <property type="entry name" value="Peptidase_S8_Ser-AS"/>
</dbReference>
<dbReference type="PROSITE" id="PS00138">
    <property type="entry name" value="SUBTILASE_SER"/>
    <property type="match status" value="1"/>
</dbReference>
<evidence type="ECO:0000259" key="10">
    <source>
        <dbReference type="Pfam" id="PF05922"/>
    </source>
</evidence>
<reference evidence="12 13" key="1">
    <citation type="journal article" date="2009" name="Stand. Genomic Sci.">
        <title>Complete genome sequence of Kytococcus sedentarius type strain (541).</title>
        <authorList>
            <person name="Sims D."/>
            <person name="Brettin T."/>
            <person name="Detter J.C."/>
            <person name="Han C."/>
            <person name="Lapidus A."/>
            <person name="Copeland A."/>
            <person name="Glavina Del Rio T."/>
            <person name="Nolan M."/>
            <person name="Chen F."/>
            <person name="Lucas S."/>
            <person name="Tice H."/>
            <person name="Cheng J.F."/>
            <person name="Bruce D."/>
            <person name="Goodwin L."/>
            <person name="Pitluck S."/>
            <person name="Ovchinnikova G."/>
            <person name="Pati A."/>
            <person name="Ivanova N."/>
            <person name="Mavrommatis K."/>
            <person name="Chen A."/>
            <person name="Palaniappan K."/>
            <person name="D'haeseleer P."/>
            <person name="Chain P."/>
            <person name="Bristow J."/>
            <person name="Eisen J.A."/>
            <person name="Markowitz V."/>
            <person name="Hugenholtz P."/>
            <person name="Schneider S."/>
            <person name="Goker M."/>
            <person name="Pukall R."/>
            <person name="Kyrpides N.C."/>
            <person name="Klenk H.P."/>
        </authorList>
    </citation>
    <scope>NUCLEOTIDE SEQUENCE [LARGE SCALE GENOMIC DNA]</scope>
    <source>
        <strain evidence="13">ATCC 14392 / DSM 20547 / JCM 11482 / CCUG 33030 / NBRC 15357 / NCTC 11040 / CCM 314 / 541</strain>
    </source>
</reference>
<dbReference type="InterPro" id="IPR036852">
    <property type="entry name" value="Peptidase_S8/S53_dom_sf"/>
</dbReference>
<feature type="chain" id="PRO_5039727278" evidence="8">
    <location>
        <begin position="28"/>
        <end position="962"/>
    </location>
</feature>
<dbReference type="InterPro" id="IPR041469">
    <property type="entry name" value="Subtilisin-like_FN3"/>
</dbReference>
<evidence type="ECO:0000256" key="2">
    <source>
        <dbReference type="ARBA" id="ARBA00022670"/>
    </source>
</evidence>
<evidence type="ECO:0000256" key="5">
    <source>
        <dbReference type="PIRSR" id="PIRSR615500-1"/>
    </source>
</evidence>
<evidence type="ECO:0000256" key="8">
    <source>
        <dbReference type="SAM" id="SignalP"/>
    </source>
</evidence>
<keyword evidence="13" id="KW-1185">Reference proteome</keyword>
<dbReference type="Gene3D" id="3.30.70.80">
    <property type="entry name" value="Peptidase S8 propeptide/proteinase inhibitor I9"/>
    <property type="match status" value="1"/>
</dbReference>
<dbReference type="eggNOG" id="COG1404">
    <property type="taxonomic scope" value="Bacteria"/>
</dbReference>
<dbReference type="Gene3D" id="3.40.50.200">
    <property type="entry name" value="Peptidase S8/S53 domain"/>
    <property type="match status" value="1"/>
</dbReference>
<organism evidence="12 13">
    <name type="scientific">Kytococcus sedentarius (strain ATCC 14392 / DSM 20547 / JCM 11482 / CCUG 33030 / NBRC 15357 / NCTC 11040 / CCM 314 / 541)</name>
    <name type="common">Micrococcus sedentarius</name>
    <dbReference type="NCBI Taxonomy" id="478801"/>
    <lineage>
        <taxon>Bacteria</taxon>
        <taxon>Bacillati</taxon>
        <taxon>Actinomycetota</taxon>
        <taxon>Actinomycetes</taxon>
        <taxon>Micrococcales</taxon>
        <taxon>Kytococcaceae</taxon>
        <taxon>Kytococcus</taxon>
    </lineage>
</organism>
<accession>C7NL79</accession>
<dbReference type="InterPro" id="IPR000209">
    <property type="entry name" value="Peptidase_S8/S53_dom"/>
</dbReference>
<dbReference type="Proteomes" id="UP000006666">
    <property type="component" value="Chromosome"/>
</dbReference>
<dbReference type="KEGG" id="kse:Ksed_05540"/>
<evidence type="ECO:0000259" key="9">
    <source>
        <dbReference type="Pfam" id="PF00082"/>
    </source>
</evidence>
<protein>
    <submittedName>
        <fullName evidence="12">Cell wall-binding protein</fullName>
    </submittedName>
</protein>
<dbReference type="PROSITE" id="PS00136">
    <property type="entry name" value="SUBTILASE_ASP"/>
    <property type="match status" value="1"/>
</dbReference>
<dbReference type="InterPro" id="IPR010259">
    <property type="entry name" value="S8pro/Inhibitor_I9"/>
</dbReference>
<dbReference type="GO" id="GO:0004252">
    <property type="term" value="F:serine-type endopeptidase activity"/>
    <property type="evidence" value="ECO:0007669"/>
    <property type="project" value="UniProtKB-UniRule"/>
</dbReference>
<dbReference type="Gene3D" id="2.60.40.2310">
    <property type="match status" value="1"/>
</dbReference>
<comment type="similarity">
    <text evidence="1 6 7">Belongs to the peptidase S8 family.</text>
</comment>
<dbReference type="AlphaFoldDB" id="C7NL79"/>
<feature type="signal peptide" evidence="8">
    <location>
        <begin position="1"/>
        <end position="27"/>
    </location>
</feature>
<dbReference type="eggNOG" id="COG2247">
    <property type="taxonomic scope" value="Bacteria"/>
</dbReference>
<feature type="domain" description="Subtilisin-like protease fibronectin type-III" evidence="11">
    <location>
        <begin position="545"/>
        <end position="639"/>
    </location>
</feature>
<feature type="domain" description="Peptidase S8/S53" evidence="9">
    <location>
        <begin position="189"/>
        <end position="505"/>
    </location>
</feature>
<dbReference type="HOGENOM" id="CLU_307327_0_0_11"/>
<feature type="domain" description="Inhibitor I9" evidence="10">
    <location>
        <begin position="54"/>
        <end position="140"/>
    </location>
</feature>
<dbReference type="Pfam" id="PF04122">
    <property type="entry name" value="CW_binding_2"/>
    <property type="match status" value="3"/>
</dbReference>